<proteinExistence type="predicted"/>
<protein>
    <submittedName>
        <fullName evidence="1">Uncharacterized protein</fullName>
    </submittedName>
</protein>
<name>A0ABD3B3R1_9GENT</name>
<evidence type="ECO:0000313" key="1">
    <source>
        <dbReference type="EMBL" id="KAL3537903.1"/>
    </source>
</evidence>
<organism evidence="1 2">
    <name type="scientific">Cinchona calisaya</name>
    <dbReference type="NCBI Taxonomy" id="153742"/>
    <lineage>
        <taxon>Eukaryota</taxon>
        <taxon>Viridiplantae</taxon>
        <taxon>Streptophyta</taxon>
        <taxon>Embryophyta</taxon>
        <taxon>Tracheophyta</taxon>
        <taxon>Spermatophyta</taxon>
        <taxon>Magnoliopsida</taxon>
        <taxon>eudicotyledons</taxon>
        <taxon>Gunneridae</taxon>
        <taxon>Pentapetalae</taxon>
        <taxon>asterids</taxon>
        <taxon>lamiids</taxon>
        <taxon>Gentianales</taxon>
        <taxon>Rubiaceae</taxon>
        <taxon>Cinchonoideae</taxon>
        <taxon>Cinchoneae</taxon>
        <taxon>Cinchona</taxon>
    </lineage>
</organism>
<accession>A0ABD3B3R1</accession>
<evidence type="ECO:0000313" key="2">
    <source>
        <dbReference type="Proteomes" id="UP001630127"/>
    </source>
</evidence>
<gene>
    <name evidence="1" type="ORF">ACH5RR_001269</name>
</gene>
<keyword evidence="2" id="KW-1185">Reference proteome</keyword>
<sequence length="84" mass="9463">MEFVKLVFEPVDAAQLSPGIPCGSVDAANLVLEFHVDLPLDQLEADNKELRKVGVRFSELQVLMSKSYGLALPWNWRSEFDNEV</sequence>
<comment type="caution">
    <text evidence="1">The sequence shown here is derived from an EMBL/GenBank/DDBJ whole genome shotgun (WGS) entry which is preliminary data.</text>
</comment>
<reference evidence="1 2" key="1">
    <citation type="submission" date="2024-11" db="EMBL/GenBank/DDBJ databases">
        <title>A near-complete genome assembly of Cinchona calisaya.</title>
        <authorList>
            <person name="Lian D.C."/>
            <person name="Zhao X.W."/>
            <person name="Wei L."/>
        </authorList>
    </citation>
    <scope>NUCLEOTIDE SEQUENCE [LARGE SCALE GENOMIC DNA]</scope>
    <source>
        <tissue evidence="1">Nenye</tissue>
    </source>
</reference>
<dbReference type="EMBL" id="JBJUIK010000001">
    <property type="protein sequence ID" value="KAL3537903.1"/>
    <property type="molecule type" value="Genomic_DNA"/>
</dbReference>
<dbReference type="Proteomes" id="UP001630127">
    <property type="component" value="Unassembled WGS sequence"/>
</dbReference>
<dbReference type="AlphaFoldDB" id="A0ABD3B3R1"/>